<accession>A0A413BK15</accession>
<organism evidence="1 2">
    <name type="scientific">Agathobacter rectalis</name>
    <dbReference type="NCBI Taxonomy" id="39491"/>
    <lineage>
        <taxon>Bacteria</taxon>
        <taxon>Bacillati</taxon>
        <taxon>Bacillota</taxon>
        <taxon>Clostridia</taxon>
        <taxon>Lachnospirales</taxon>
        <taxon>Lachnospiraceae</taxon>
        <taxon>Agathobacter</taxon>
    </lineage>
</organism>
<reference evidence="1 2" key="1">
    <citation type="submission" date="2018-08" db="EMBL/GenBank/DDBJ databases">
        <title>A genome reference for cultivated species of the human gut microbiota.</title>
        <authorList>
            <person name="Zou Y."/>
            <person name="Xue W."/>
            <person name="Luo G."/>
        </authorList>
    </citation>
    <scope>NUCLEOTIDE SEQUENCE [LARGE SCALE GENOMIC DNA]</scope>
    <source>
        <strain evidence="1 2">AF12-8</strain>
    </source>
</reference>
<sequence>MTKVINNMNDLAIALQPTLKKMVDGMAQRVYETLNFFLQRYYDSYDPVFYRRQYDFLRSGFKVDARIVRGKAVASVYIDTDYMSNYYGVSGEQVTTWANEGLHGGKNLGTNTPHVWDVTMANTVDNGALVRDAVAYLRSQGYTVRV</sequence>
<comment type="caution">
    <text evidence="1">The sequence shown here is derived from an EMBL/GenBank/DDBJ whole genome shotgun (WGS) entry which is preliminary data.</text>
</comment>
<dbReference type="Proteomes" id="UP000286581">
    <property type="component" value="Unassembled WGS sequence"/>
</dbReference>
<protein>
    <recommendedName>
        <fullName evidence="3">HK97 gp10 family phage protein</fullName>
    </recommendedName>
</protein>
<evidence type="ECO:0008006" key="3">
    <source>
        <dbReference type="Google" id="ProtNLM"/>
    </source>
</evidence>
<evidence type="ECO:0000313" key="2">
    <source>
        <dbReference type="Proteomes" id="UP000286581"/>
    </source>
</evidence>
<dbReference type="AlphaFoldDB" id="A0A413BK15"/>
<dbReference type="EMBL" id="QSAE01000003">
    <property type="protein sequence ID" value="RGW41212.1"/>
    <property type="molecule type" value="Genomic_DNA"/>
</dbReference>
<evidence type="ECO:0000313" key="1">
    <source>
        <dbReference type="EMBL" id="RGW41212.1"/>
    </source>
</evidence>
<gene>
    <name evidence="1" type="ORF">DWV78_01570</name>
</gene>
<proteinExistence type="predicted"/>
<name>A0A413BK15_9FIRM</name>